<reference evidence="2" key="1">
    <citation type="submission" date="2023-07" db="EMBL/GenBank/DDBJ databases">
        <authorList>
            <person name="Ivanov I."/>
            <person name="Teneva D."/>
            <person name="Stoikov I."/>
        </authorList>
    </citation>
    <scope>NUCLEOTIDE SEQUENCE</scope>
    <source>
        <strain evidence="2">4475</strain>
    </source>
</reference>
<dbReference type="RefSeq" id="WP_230077725.1">
    <property type="nucleotide sequence ID" value="NZ_OY569118.1"/>
</dbReference>
<evidence type="ECO:0000313" key="2">
    <source>
        <dbReference type="EMBL" id="CAJ1004169.1"/>
    </source>
</evidence>
<feature type="signal peptide" evidence="1">
    <location>
        <begin position="1"/>
        <end position="26"/>
    </location>
</feature>
<accession>A0AA48MDC1</accession>
<keyword evidence="3" id="KW-1185">Reference proteome</keyword>
<feature type="chain" id="PRO_5041450057" evidence="1">
    <location>
        <begin position="27"/>
        <end position="195"/>
    </location>
</feature>
<sequence length="195" mass="21460">MQVKKFLLCFLSFCLFVTVVPNVANADENENLPAEQLIDNEVFDQTTVILQAIEDIPQSVLDQGPQATAIWFQETTGLYVTVDSEDNLHFSEVKPNLKVSRSVAGCIAAVGIALVTNAFSFTKITKIKSAIKALGGTTKAVKTIKKYYDEFRYNGFSRKKSISKALDKASEGLSKSVKDALLDFFNLTNVVANCF</sequence>
<dbReference type="EMBL" id="OY569118">
    <property type="protein sequence ID" value="CAJ1004169.1"/>
    <property type="molecule type" value="Genomic_DNA"/>
</dbReference>
<protein>
    <submittedName>
        <fullName evidence="2">Secreted protein</fullName>
    </submittedName>
</protein>
<evidence type="ECO:0000256" key="1">
    <source>
        <dbReference type="SAM" id="SignalP"/>
    </source>
</evidence>
<evidence type="ECO:0000313" key="3">
    <source>
        <dbReference type="Proteomes" id="UP001189619"/>
    </source>
</evidence>
<dbReference type="KEGG" id="bayd:BSPP4475_17800"/>
<dbReference type="AlphaFoldDB" id="A0AA48MDC1"/>
<keyword evidence="1" id="KW-0732">Signal</keyword>
<name>A0AA48MDC1_9BACL</name>
<proteinExistence type="predicted"/>
<gene>
    <name evidence="2" type="ORF">BSPP4475_17800</name>
</gene>
<organism evidence="2 3">
    <name type="scientific">Brevibacillus aydinogluensis</name>
    <dbReference type="NCBI Taxonomy" id="927786"/>
    <lineage>
        <taxon>Bacteria</taxon>
        <taxon>Bacillati</taxon>
        <taxon>Bacillota</taxon>
        <taxon>Bacilli</taxon>
        <taxon>Bacillales</taxon>
        <taxon>Paenibacillaceae</taxon>
        <taxon>Brevibacillus</taxon>
    </lineage>
</organism>
<dbReference type="Proteomes" id="UP001189619">
    <property type="component" value="Chromosome"/>
</dbReference>